<keyword evidence="15" id="KW-0408">Iron</keyword>
<dbReference type="AlphaFoldDB" id="A0A8C3RMN4"/>
<dbReference type="Gene3D" id="1.10.1370.40">
    <property type="match status" value="2"/>
</dbReference>
<dbReference type="PANTHER" id="PTHR11804:SF79">
    <property type="entry name" value="MITOCHONDRIAL INTERMEDIATE PEPTIDASE"/>
    <property type="match status" value="1"/>
</dbReference>
<dbReference type="FunFam" id="3.40.390.10:FF:000013">
    <property type="entry name" value="Mitochondrial intermediate peptidase"/>
    <property type="match status" value="1"/>
</dbReference>
<evidence type="ECO:0000256" key="5">
    <source>
        <dbReference type="ARBA" id="ARBA00012441"/>
    </source>
</evidence>
<evidence type="ECO:0000256" key="16">
    <source>
        <dbReference type="ARBA" id="ARBA00023049"/>
    </source>
</evidence>
<protein>
    <recommendedName>
        <fullName evidence="6">Mitochondrial intermediate peptidase</fullName>
        <ecNumber evidence="5">3.4.24.59</ecNumber>
    </recommendedName>
</protein>
<evidence type="ECO:0000256" key="15">
    <source>
        <dbReference type="ARBA" id="ARBA00023004"/>
    </source>
</evidence>
<comment type="subunit">
    <text evidence="4">Monomer.</text>
</comment>
<comment type="subcellular location">
    <subcellularLocation>
        <location evidence="2">Mitochondrion matrix</location>
    </subcellularLocation>
</comment>
<keyword evidence="11" id="KW-0106">Calcium</keyword>
<evidence type="ECO:0000256" key="11">
    <source>
        <dbReference type="ARBA" id="ARBA00022837"/>
    </source>
</evidence>
<proteinExistence type="inferred from homology"/>
<keyword evidence="17" id="KW-0496">Mitochondrion</keyword>
<evidence type="ECO:0000256" key="2">
    <source>
        <dbReference type="ARBA" id="ARBA00004305"/>
    </source>
</evidence>
<dbReference type="CDD" id="cd06457">
    <property type="entry name" value="M3A_MIP"/>
    <property type="match status" value="1"/>
</dbReference>
<evidence type="ECO:0000256" key="17">
    <source>
        <dbReference type="ARBA" id="ARBA00023128"/>
    </source>
</evidence>
<dbReference type="Proteomes" id="UP000694403">
    <property type="component" value="Unplaced"/>
</dbReference>
<dbReference type="PANTHER" id="PTHR11804">
    <property type="entry name" value="PROTEASE M3 THIMET OLIGOPEPTIDASE-RELATED"/>
    <property type="match status" value="1"/>
</dbReference>
<keyword evidence="8 21" id="KW-0479">Metal-binding</keyword>
<sequence>GNNSAGRVFETPGLFGVPELSSPEGFQEAQEKALQETEQLVQKACITPPGPQTVMIFDQLSDALCRVADLADFVKIAHPDFAFREAAEEACRNIGTVVEKYVLWSLTGFYCIFRQVAELFMFDFEISGIHLDEEKRKRAVDLNVKILDLCNQFLIGAHLPNKIDKHILPEHIRYNFSVEGNYIQITGLHADCSDDLVREAAYKIFLYPNAEQLRCLEELLTSRNHLAQLVGYNTFAHRALQGTMARTPGKVHVLRSLSLIHLKLMPWDHPYYSGVLRAERYNIEPSLYCPFFSLGACMEGLNFLFNQLLGISLYAEQTEKGELWCEDVRKLAVVHENEGLLGYIYCDFFQRADKPHQDCHFTIRGGRLREDGEYQLPVVVLMLSLPHSTRSSPTLLTPGMMENLFHEMGHAMHSMLGRTRYQHVTGTRCPTDFAEVPSILMEYFASDYRVVNQFARHYQTGQSLPKSMVSRLCESKKICAAADMQLQVFYAVLDQLYHGEHPLKRSTTDILKETQEKFYGLPYVPNTAWQLRFSHLVGYGAKYYSYLMSRAIASMVWKQCFVQNPFDRAMGERYRKEMLAHGGGKEPMLMVQGMLQKSPSVEDFVDALVSDLDQDFETFFMDSE</sequence>
<dbReference type="InterPro" id="IPR001567">
    <property type="entry name" value="Pept_M3A_M3B_dom"/>
</dbReference>
<keyword evidence="18" id="KW-0464">Manganese</keyword>
<evidence type="ECO:0000256" key="19">
    <source>
        <dbReference type="ARBA" id="ARBA00023285"/>
    </source>
</evidence>
<evidence type="ECO:0000256" key="3">
    <source>
        <dbReference type="ARBA" id="ARBA00006040"/>
    </source>
</evidence>
<feature type="domain" description="Peptidase M3A/M3B catalytic" evidence="22">
    <location>
        <begin position="263"/>
        <end position="608"/>
    </location>
</feature>
<evidence type="ECO:0000256" key="14">
    <source>
        <dbReference type="ARBA" id="ARBA00022990"/>
    </source>
</evidence>
<dbReference type="GO" id="GO:0006518">
    <property type="term" value="P:peptide metabolic process"/>
    <property type="evidence" value="ECO:0007669"/>
    <property type="project" value="TreeGrafter"/>
</dbReference>
<evidence type="ECO:0000256" key="21">
    <source>
        <dbReference type="RuleBase" id="RU003435"/>
    </source>
</evidence>
<dbReference type="FunFam" id="1.10.1370.10:FF:000026">
    <property type="entry name" value="Si:ch73-1a9.4"/>
    <property type="match status" value="1"/>
</dbReference>
<evidence type="ECO:0000256" key="20">
    <source>
        <dbReference type="ARBA" id="ARBA00059424"/>
    </source>
</evidence>
<evidence type="ECO:0000256" key="4">
    <source>
        <dbReference type="ARBA" id="ARBA00011245"/>
    </source>
</evidence>
<dbReference type="Ensembl" id="ENSCSRT00000002196.1">
    <property type="protein sequence ID" value="ENSCSRP00000002133.1"/>
    <property type="gene ID" value="ENSCSRG00000001439.1"/>
</dbReference>
<keyword evidence="16 21" id="KW-0482">Metalloprotease</keyword>
<feature type="domain" description="Peptidase M3A/M3B catalytic" evidence="22">
    <location>
        <begin position="189"/>
        <end position="251"/>
    </location>
</feature>
<evidence type="ECO:0000256" key="13">
    <source>
        <dbReference type="ARBA" id="ARBA00022946"/>
    </source>
</evidence>
<keyword evidence="19" id="KW-0170">Cobalt</keyword>
<evidence type="ECO:0000256" key="6">
    <source>
        <dbReference type="ARBA" id="ARBA00018046"/>
    </source>
</evidence>
<dbReference type="EC" id="3.4.24.59" evidence="5"/>
<dbReference type="Ensembl" id="ENSCSRT00000004815.1">
    <property type="protein sequence ID" value="ENSCSRP00000004664.1"/>
    <property type="gene ID" value="ENSCSRG00000002824.1"/>
</dbReference>
<comment type="catalytic activity">
    <reaction evidence="1">
        <text>Release of an N-terminal octapeptide as second stage of processing of some proteins imported into the mitochondrion.</text>
        <dbReference type="EC" id="3.4.24.59"/>
    </reaction>
</comment>
<dbReference type="GO" id="GO:0004222">
    <property type="term" value="F:metalloendopeptidase activity"/>
    <property type="evidence" value="ECO:0007669"/>
    <property type="project" value="UniProtKB-EC"/>
</dbReference>
<keyword evidence="10 21" id="KW-0862">Zinc</keyword>
<dbReference type="InterPro" id="IPR033851">
    <property type="entry name" value="M3A_MIP"/>
</dbReference>
<keyword evidence="12" id="KW-0460">Magnesium</keyword>
<evidence type="ECO:0000256" key="18">
    <source>
        <dbReference type="ARBA" id="ARBA00023211"/>
    </source>
</evidence>
<dbReference type="InterPro" id="IPR045090">
    <property type="entry name" value="Pept_M3A_M3B"/>
</dbReference>
<evidence type="ECO:0000313" key="23">
    <source>
        <dbReference type="Ensembl" id="ENSCSRP00000002133.1"/>
    </source>
</evidence>
<comment type="cofactor">
    <cofactor evidence="21">
        <name>Zn(2+)</name>
        <dbReference type="ChEBI" id="CHEBI:29105"/>
    </cofactor>
    <text evidence="21">Binds 1 zinc ion.</text>
</comment>
<comment type="function">
    <text evidence="20">Cleaves proteins, imported into the mitochondrion, to their mature size.</text>
</comment>
<dbReference type="SUPFAM" id="SSF55486">
    <property type="entry name" value="Metalloproteases ('zincins'), catalytic domain"/>
    <property type="match status" value="1"/>
</dbReference>
<keyword evidence="14" id="KW-0007">Acetylation</keyword>
<dbReference type="Pfam" id="PF01432">
    <property type="entry name" value="Peptidase_M3"/>
    <property type="match status" value="2"/>
</dbReference>
<evidence type="ECO:0000256" key="1">
    <source>
        <dbReference type="ARBA" id="ARBA00000436"/>
    </source>
</evidence>
<dbReference type="GO" id="GO:0006627">
    <property type="term" value="P:protein processing involved in protein targeting to mitochondrion"/>
    <property type="evidence" value="ECO:0007669"/>
    <property type="project" value="TreeGrafter"/>
</dbReference>
<comment type="similarity">
    <text evidence="3 21">Belongs to the peptidase M3 family.</text>
</comment>
<keyword evidence="9 21" id="KW-0378">Hydrolase</keyword>
<accession>A0A8C3RMN4</accession>
<name>A0A8C3RMN4_CHESE</name>
<evidence type="ECO:0000256" key="9">
    <source>
        <dbReference type="ARBA" id="ARBA00022801"/>
    </source>
</evidence>
<organism evidence="23 24">
    <name type="scientific">Chelydra serpentina</name>
    <name type="common">Snapping turtle</name>
    <name type="synonym">Testudo serpentina</name>
    <dbReference type="NCBI Taxonomy" id="8475"/>
    <lineage>
        <taxon>Eukaryota</taxon>
        <taxon>Metazoa</taxon>
        <taxon>Chordata</taxon>
        <taxon>Craniata</taxon>
        <taxon>Vertebrata</taxon>
        <taxon>Euteleostomi</taxon>
        <taxon>Archelosauria</taxon>
        <taxon>Testudinata</taxon>
        <taxon>Testudines</taxon>
        <taxon>Cryptodira</taxon>
        <taxon>Durocryptodira</taxon>
        <taxon>Americhelydia</taxon>
        <taxon>Chelydroidea</taxon>
        <taxon>Chelydridae</taxon>
        <taxon>Chelydra</taxon>
    </lineage>
</organism>
<evidence type="ECO:0000256" key="12">
    <source>
        <dbReference type="ARBA" id="ARBA00022842"/>
    </source>
</evidence>
<evidence type="ECO:0000256" key="10">
    <source>
        <dbReference type="ARBA" id="ARBA00022833"/>
    </source>
</evidence>
<dbReference type="GO" id="GO:0005759">
    <property type="term" value="C:mitochondrial matrix"/>
    <property type="evidence" value="ECO:0007669"/>
    <property type="project" value="UniProtKB-SubCell"/>
</dbReference>
<keyword evidence="7 21" id="KW-0645">Protease</keyword>
<evidence type="ECO:0000259" key="22">
    <source>
        <dbReference type="Pfam" id="PF01432"/>
    </source>
</evidence>
<keyword evidence="24" id="KW-1185">Reference proteome</keyword>
<evidence type="ECO:0000313" key="24">
    <source>
        <dbReference type="Proteomes" id="UP000694403"/>
    </source>
</evidence>
<evidence type="ECO:0000256" key="8">
    <source>
        <dbReference type="ARBA" id="ARBA00022723"/>
    </source>
</evidence>
<keyword evidence="13" id="KW-0809">Transit peptide</keyword>
<evidence type="ECO:0000256" key="7">
    <source>
        <dbReference type="ARBA" id="ARBA00022670"/>
    </source>
</evidence>
<reference evidence="23" key="1">
    <citation type="submission" date="2025-05" db="UniProtKB">
        <authorList>
            <consortium name="Ensembl"/>
        </authorList>
    </citation>
    <scope>IDENTIFICATION</scope>
</reference>
<dbReference type="GO" id="GO:0046872">
    <property type="term" value="F:metal ion binding"/>
    <property type="evidence" value="ECO:0007669"/>
    <property type="project" value="UniProtKB-UniRule"/>
</dbReference>